<dbReference type="EMBL" id="JAKUCV010000050">
    <property type="protein sequence ID" value="KAJ4851454.1"/>
    <property type="molecule type" value="Genomic_DNA"/>
</dbReference>
<accession>A0A9Q0GMX8</accession>
<comment type="caution">
    <text evidence="2">The sequence shown here is derived from an EMBL/GenBank/DDBJ whole genome shotgun (WGS) entry which is preliminary data.</text>
</comment>
<feature type="compositionally biased region" description="Basic and acidic residues" evidence="1">
    <location>
        <begin position="87"/>
        <end position="99"/>
    </location>
</feature>
<name>A0A9Q0GMX8_9ROSI</name>
<feature type="compositionally biased region" description="Basic and acidic residues" evidence="1">
    <location>
        <begin position="48"/>
        <end position="58"/>
    </location>
</feature>
<dbReference type="OrthoDB" id="1702799at2759"/>
<evidence type="ECO:0000313" key="2">
    <source>
        <dbReference type="EMBL" id="KAJ4851454.1"/>
    </source>
</evidence>
<dbReference type="AlphaFoldDB" id="A0A9Q0GMX8"/>
<evidence type="ECO:0000256" key="1">
    <source>
        <dbReference type="SAM" id="MobiDB-lite"/>
    </source>
</evidence>
<sequence length="120" mass="13133">MNHAIRSIRAYPAAVFPSSPKQLGQTTSGAKFRQITMASKPESQPSKEASKKADDKSGDVMSNSFGEGYATRSDEEGFGGVYGGNQMEKELHEEHHAYDKQQGSEVKEKEKGRHQTNAEG</sequence>
<protein>
    <submittedName>
        <fullName evidence="2">Uncharacterized protein</fullName>
    </submittedName>
</protein>
<feature type="region of interest" description="Disordered" evidence="1">
    <location>
        <begin position="17"/>
        <end position="120"/>
    </location>
</feature>
<feature type="compositionally biased region" description="Polar residues" evidence="1">
    <location>
        <begin position="19"/>
        <end position="29"/>
    </location>
</feature>
<dbReference type="PANTHER" id="PTHR36410:SF1">
    <property type="entry name" value="EXPRESSED PROTEIN"/>
    <property type="match status" value="1"/>
</dbReference>
<keyword evidence="3" id="KW-1185">Reference proteome</keyword>
<dbReference type="PANTHER" id="PTHR36410">
    <property type="entry name" value="EXPRESSED PROTEIN"/>
    <property type="match status" value="1"/>
</dbReference>
<gene>
    <name evidence="2" type="ORF">Tsubulata_014121</name>
</gene>
<organism evidence="2 3">
    <name type="scientific">Turnera subulata</name>
    <dbReference type="NCBI Taxonomy" id="218843"/>
    <lineage>
        <taxon>Eukaryota</taxon>
        <taxon>Viridiplantae</taxon>
        <taxon>Streptophyta</taxon>
        <taxon>Embryophyta</taxon>
        <taxon>Tracheophyta</taxon>
        <taxon>Spermatophyta</taxon>
        <taxon>Magnoliopsida</taxon>
        <taxon>eudicotyledons</taxon>
        <taxon>Gunneridae</taxon>
        <taxon>Pentapetalae</taxon>
        <taxon>rosids</taxon>
        <taxon>fabids</taxon>
        <taxon>Malpighiales</taxon>
        <taxon>Passifloraceae</taxon>
        <taxon>Turnera</taxon>
    </lineage>
</organism>
<reference evidence="2" key="1">
    <citation type="submission" date="2022-02" db="EMBL/GenBank/DDBJ databases">
        <authorList>
            <person name="Henning P.M."/>
            <person name="McCubbin A.G."/>
            <person name="Shore J.S."/>
        </authorList>
    </citation>
    <scope>NUCLEOTIDE SEQUENCE</scope>
    <source>
        <strain evidence="2">F60SS</strain>
        <tissue evidence="2">Leaves</tissue>
    </source>
</reference>
<evidence type="ECO:0000313" key="3">
    <source>
        <dbReference type="Proteomes" id="UP001141552"/>
    </source>
</evidence>
<dbReference type="Proteomes" id="UP001141552">
    <property type="component" value="Unassembled WGS sequence"/>
</dbReference>
<proteinExistence type="predicted"/>
<reference evidence="2" key="2">
    <citation type="journal article" date="2023" name="Plants (Basel)">
        <title>Annotation of the Turnera subulata (Passifloraceae) Draft Genome Reveals the S-Locus Evolved after the Divergence of Turneroideae from Passifloroideae in a Stepwise Manner.</title>
        <authorList>
            <person name="Henning P.M."/>
            <person name="Roalson E.H."/>
            <person name="Mir W."/>
            <person name="McCubbin A.G."/>
            <person name="Shore J.S."/>
        </authorList>
    </citation>
    <scope>NUCLEOTIDE SEQUENCE</scope>
    <source>
        <strain evidence="2">F60SS</strain>
    </source>
</reference>